<evidence type="ECO:0000313" key="2">
    <source>
        <dbReference type="EMBL" id="KKL87030.1"/>
    </source>
</evidence>
<comment type="caution">
    <text evidence="2">The sequence shown here is derived from an EMBL/GenBank/DDBJ whole genome shotgun (WGS) entry which is preliminary data.</text>
</comment>
<proteinExistence type="predicted"/>
<organism evidence="2">
    <name type="scientific">marine sediment metagenome</name>
    <dbReference type="NCBI Taxonomy" id="412755"/>
    <lineage>
        <taxon>unclassified sequences</taxon>
        <taxon>metagenomes</taxon>
        <taxon>ecological metagenomes</taxon>
    </lineage>
</organism>
<accession>A0A0F9HZC7</accession>
<keyword evidence="1" id="KW-0812">Transmembrane</keyword>
<dbReference type="InterPro" id="IPR014509">
    <property type="entry name" value="YjdF-like"/>
</dbReference>
<feature type="transmembrane region" description="Helical" evidence="1">
    <location>
        <begin position="90"/>
        <end position="114"/>
    </location>
</feature>
<gene>
    <name evidence="2" type="ORF">LCGC14_1938810</name>
</gene>
<protein>
    <recommendedName>
        <fullName evidence="3">DUF2238 domain-containing protein</fullName>
    </recommendedName>
</protein>
<evidence type="ECO:0000256" key="1">
    <source>
        <dbReference type="SAM" id="Phobius"/>
    </source>
</evidence>
<evidence type="ECO:0008006" key="3">
    <source>
        <dbReference type="Google" id="ProtNLM"/>
    </source>
</evidence>
<dbReference type="PIRSF" id="PIRSF020606">
    <property type="entry name" value="UCP020606"/>
    <property type="match status" value="1"/>
</dbReference>
<sequence length="164" mass="18766">MSYYLIFIHAIILVVGAHYTYARVPLGFWIQDWFDFSRNPYDRIGHIAQGFIPAILAREILWRKRVLNLDYYGSSSGHLDSSSGHQGGGWLFFLVVCFCLAFSAFYELLEWWTAVIGGDGSLEFLGTQGDVWDAQWDMMLALIGAVTAQLLLGKWHHRQMLEVN</sequence>
<keyword evidence="1" id="KW-1133">Transmembrane helix</keyword>
<dbReference type="AlphaFoldDB" id="A0A0F9HZC7"/>
<feature type="transmembrane region" description="Helical" evidence="1">
    <location>
        <begin position="6"/>
        <end position="30"/>
    </location>
</feature>
<dbReference type="InterPro" id="IPR058534">
    <property type="entry name" value="YjdF"/>
</dbReference>
<name>A0A0F9HZC7_9ZZZZ</name>
<dbReference type="Pfam" id="PF09997">
    <property type="entry name" value="DUF2238"/>
    <property type="match status" value="1"/>
</dbReference>
<keyword evidence="1" id="KW-0472">Membrane</keyword>
<dbReference type="EMBL" id="LAZR01020947">
    <property type="protein sequence ID" value="KKL87030.1"/>
    <property type="molecule type" value="Genomic_DNA"/>
</dbReference>
<reference evidence="2" key="1">
    <citation type="journal article" date="2015" name="Nature">
        <title>Complex archaea that bridge the gap between prokaryotes and eukaryotes.</title>
        <authorList>
            <person name="Spang A."/>
            <person name="Saw J.H."/>
            <person name="Jorgensen S.L."/>
            <person name="Zaremba-Niedzwiedzka K."/>
            <person name="Martijn J."/>
            <person name="Lind A.E."/>
            <person name="van Eijk R."/>
            <person name="Schleper C."/>
            <person name="Guy L."/>
            <person name="Ettema T.J."/>
        </authorList>
    </citation>
    <scope>NUCLEOTIDE SEQUENCE</scope>
</reference>